<dbReference type="RefSeq" id="XP_058305562.1">
    <property type="nucleotide sequence ID" value="XM_058455574.1"/>
</dbReference>
<evidence type="ECO:0000313" key="3">
    <source>
        <dbReference type="Proteomes" id="UP001150904"/>
    </source>
</evidence>
<dbReference type="EMBL" id="JAPQKR010000015">
    <property type="protein sequence ID" value="KAJ5195074.1"/>
    <property type="molecule type" value="Genomic_DNA"/>
</dbReference>
<reference evidence="2" key="2">
    <citation type="journal article" date="2023" name="IMA Fungus">
        <title>Comparative genomic study of the Penicillium genus elucidates a diverse pangenome and 15 lateral gene transfer events.</title>
        <authorList>
            <person name="Petersen C."/>
            <person name="Sorensen T."/>
            <person name="Nielsen M.R."/>
            <person name="Sondergaard T.E."/>
            <person name="Sorensen J.L."/>
            <person name="Fitzpatrick D.A."/>
            <person name="Frisvad J.C."/>
            <person name="Nielsen K.L."/>
        </authorList>
    </citation>
    <scope>NUCLEOTIDE SEQUENCE</scope>
    <source>
        <strain evidence="2">IBT 15544</strain>
    </source>
</reference>
<evidence type="ECO:0000313" key="2">
    <source>
        <dbReference type="EMBL" id="KAJ5195074.1"/>
    </source>
</evidence>
<organism evidence="2 3">
    <name type="scientific">Penicillium cinerascens</name>
    <dbReference type="NCBI Taxonomy" id="70096"/>
    <lineage>
        <taxon>Eukaryota</taxon>
        <taxon>Fungi</taxon>
        <taxon>Dikarya</taxon>
        <taxon>Ascomycota</taxon>
        <taxon>Pezizomycotina</taxon>
        <taxon>Eurotiomycetes</taxon>
        <taxon>Eurotiomycetidae</taxon>
        <taxon>Eurotiales</taxon>
        <taxon>Aspergillaceae</taxon>
        <taxon>Penicillium</taxon>
    </lineage>
</organism>
<dbReference type="OrthoDB" id="3559948at2759"/>
<feature type="chain" id="PRO_5040978528" description="Extracellular membrane protein CFEM domain-containing protein" evidence="1">
    <location>
        <begin position="17"/>
        <end position="94"/>
    </location>
</feature>
<name>A0A9W9JDK2_9EURO</name>
<dbReference type="Proteomes" id="UP001150904">
    <property type="component" value="Unassembled WGS sequence"/>
</dbReference>
<keyword evidence="3" id="KW-1185">Reference proteome</keyword>
<sequence length="94" mass="9590">MKLTWFTLAVASLTVAQNLDGVSPCVKSCIEKAILAAGCTGDSTQVAACACTSDTQAKLLGPVTQCATENKCDSADLIKAQSIMSKGCKNGSDS</sequence>
<feature type="signal peptide" evidence="1">
    <location>
        <begin position="1"/>
        <end position="16"/>
    </location>
</feature>
<dbReference type="GeneID" id="83182875"/>
<comment type="caution">
    <text evidence="2">The sequence shown here is derived from an EMBL/GenBank/DDBJ whole genome shotgun (WGS) entry which is preliminary data.</text>
</comment>
<gene>
    <name evidence="2" type="ORF">N7498_008512</name>
</gene>
<reference evidence="2" key="1">
    <citation type="submission" date="2022-12" db="EMBL/GenBank/DDBJ databases">
        <authorList>
            <person name="Petersen C."/>
        </authorList>
    </citation>
    <scope>NUCLEOTIDE SEQUENCE</scope>
    <source>
        <strain evidence="2">IBT 15544</strain>
    </source>
</reference>
<keyword evidence="1" id="KW-0732">Signal</keyword>
<accession>A0A9W9JDK2</accession>
<evidence type="ECO:0000256" key="1">
    <source>
        <dbReference type="SAM" id="SignalP"/>
    </source>
</evidence>
<dbReference type="AlphaFoldDB" id="A0A9W9JDK2"/>
<protein>
    <recommendedName>
        <fullName evidence="4">Extracellular membrane protein CFEM domain-containing protein</fullName>
    </recommendedName>
</protein>
<evidence type="ECO:0008006" key="4">
    <source>
        <dbReference type="Google" id="ProtNLM"/>
    </source>
</evidence>
<proteinExistence type="predicted"/>